<keyword evidence="3" id="KW-0808">Transferase</keyword>
<dbReference type="GO" id="GO:0008374">
    <property type="term" value="F:O-acyltransferase activity"/>
    <property type="evidence" value="ECO:0007669"/>
    <property type="project" value="InterPro"/>
</dbReference>
<keyword evidence="11" id="KW-1185">Reference proteome</keyword>
<keyword evidence="6 8" id="KW-0472">Membrane</keyword>
<dbReference type="OrthoDB" id="1077582at2759"/>
<dbReference type="Pfam" id="PF13813">
    <property type="entry name" value="MBOAT_2"/>
    <property type="match status" value="1"/>
</dbReference>
<name>A0A1E5VFM4_9POAL</name>
<evidence type="ECO:0000259" key="9">
    <source>
        <dbReference type="Pfam" id="PF13813"/>
    </source>
</evidence>
<gene>
    <name evidence="10" type="ORF">BAE44_0015045</name>
</gene>
<keyword evidence="4 8" id="KW-0812">Transmembrane</keyword>
<feature type="transmembrane region" description="Helical" evidence="8">
    <location>
        <begin position="104"/>
        <end position="129"/>
    </location>
</feature>
<accession>A0A1E5VFM4</accession>
<feature type="domain" description="Wax synthase" evidence="9">
    <location>
        <begin position="134"/>
        <end position="199"/>
    </location>
</feature>
<dbReference type="InterPro" id="IPR032805">
    <property type="entry name" value="Wax_synthase_dom"/>
</dbReference>
<evidence type="ECO:0000256" key="1">
    <source>
        <dbReference type="ARBA" id="ARBA00004141"/>
    </source>
</evidence>
<dbReference type="EMBL" id="LWDX02041141">
    <property type="protein sequence ID" value="OEL23936.1"/>
    <property type="molecule type" value="Genomic_DNA"/>
</dbReference>
<dbReference type="STRING" id="888268.A0A1E5VFM4"/>
<dbReference type="PANTHER" id="PTHR31595">
    <property type="entry name" value="LONG-CHAIN-ALCOHOL O-FATTY-ACYLTRANSFERASE 3-RELATED"/>
    <property type="match status" value="1"/>
</dbReference>
<comment type="similarity">
    <text evidence="2">Belongs to the wax synthase family.</text>
</comment>
<feature type="transmembrane region" description="Helical" evidence="8">
    <location>
        <begin position="233"/>
        <end position="251"/>
    </location>
</feature>
<comment type="subcellular location">
    <subcellularLocation>
        <location evidence="1">Membrane</location>
        <topology evidence="1">Multi-pass membrane protein</topology>
    </subcellularLocation>
</comment>
<evidence type="ECO:0000256" key="3">
    <source>
        <dbReference type="ARBA" id="ARBA00022679"/>
    </source>
</evidence>
<dbReference type="InterPro" id="IPR044851">
    <property type="entry name" value="Wax_synthase"/>
</dbReference>
<dbReference type="GO" id="GO:0006629">
    <property type="term" value="P:lipid metabolic process"/>
    <property type="evidence" value="ECO:0007669"/>
    <property type="project" value="InterPro"/>
</dbReference>
<dbReference type="PANTHER" id="PTHR31595:SF35">
    <property type="entry name" value="OSJNBA0009K15.16 PROTEIN"/>
    <property type="match status" value="1"/>
</dbReference>
<reference evidence="10 11" key="1">
    <citation type="submission" date="2016-09" db="EMBL/GenBank/DDBJ databases">
        <title>The draft genome of Dichanthelium oligosanthes: A C3 panicoid grass species.</title>
        <authorList>
            <person name="Studer A.J."/>
            <person name="Schnable J.C."/>
            <person name="Brutnell T.P."/>
        </authorList>
    </citation>
    <scope>NUCLEOTIDE SEQUENCE [LARGE SCALE GENOMIC DNA]</scope>
    <source>
        <strain evidence="11">cv. Kellogg 1175</strain>
        <tissue evidence="10">Leaf</tissue>
    </source>
</reference>
<evidence type="ECO:0000313" key="10">
    <source>
        <dbReference type="EMBL" id="OEL23936.1"/>
    </source>
</evidence>
<dbReference type="Proteomes" id="UP000095767">
    <property type="component" value="Unassembled WGS sequence"/>
</dbReference>
<keyword evidence="5 8" id="KW-1133">Transmembrane helix</keyword>
<keyword evidence="7" id="KW-0012">Acyltransferase</keyword>
<dbReference type="AlphaFoldDB" id="A0A1E5VFM4"/>
<evidence type="ECO:0000313" key="11">
    <source>
        <dbReference type="Proteomes" id="UP000095767"/>
    </source>
</evidence>
<dbReference type="GO" id="GO:0016020">
    <property type="term" value="C:membrane"/>
    <property type="evidence" value="ECO:0007669"/>
    <property type="project" value="UniProtKB-SubCell"/>
</dbReference>
<sequence>MELPRDSIPRSPWRWRPPRCRPPRRWPRPLDPALPVLPFVFTAVLPVKLKRRNDRRPDADAAVAVTSRAKSVHWVASCAVKVAVIAAVIHVLQFKNLLHLYVRLVLFGIHLYCFLDLVLPFMAAAGSAIGMELEPQFDKPYLASSLRDFWGRRWNLMASAILRPSVYGPVRARAGRAAGVFATFVVSGLMHEAMTWYVTLLLHGACCVAEDWCARQRAEGGWPWPPPPPPRPVATALVAALVVSTTFWLFFPPLYRSGVEEMLLEEYAALAVYFVDAGRKLLRYA</sequence>
<proteinExistence type="inferred from homology"/>
<evidence type="ECO:0000256" key="4">
    <source>
        <dbReference type="ARBA" id="ARBA00022692"/>
    </source>
</evidence>
<evidence type="ECO:0000256" key="5">
    <source>
        <dbReference type="ARBA" id="ARBA00022989"/>
    </source>
</evidence>
<feature type="transmembrane region" description="Helical" evidence="8">
    <location>
        <begin position="72"/>
        <end position="92"/>
    </location>
</feature>
<protein>
    <recommendedName>
        <fullName evidence="9">Wax synthase domain-containing protein</fullName>
    </recommendedName>
</protein>
<organism evidence="10 11">
    <name type="scientific">Dichanthelium oligosanthes</name>
    <dbReference type="NCBI Taxonomy" id="888268"/>
    <lineage>
        <taxon>Eukaryota</taxon>
        <taxon>Viridiplantae</taxon>
        <taxon>Streptophyta</taxon>
        <taxon>Embryophyta</taxon>
        <taxon>Tracheophyta</taxon>
        <taxon>Spermatophyta</taxon>
        <taxon>Magnoliopsida</taxon>
        <taxon>Liliopsida</taxon>
        <taxon>Poales</taxon>
        <taxon>Poaceae</taxon>
        <taxon>PACMAD clade</taxon>
        <taxon>Panicoideae</taxon>
        <taxon>Panicodae</taxon>
        <taxon>Paniceae</taxon>
        <taxon>Dichantheliinae</taxon>
        <taxon>Dichanthelium</taxon>
    </lineage>
</organism>
<evidence type="ECO:0000256" key="8">
    <source>
        <dbReference type="SAM" id="Phobius"/>
    </source>
</evidence>
<evidence type="ECO:0000256" key="7">
    <source>
        <dbReference type="ARBA" id="ARBA00023315"/>
    </source>
</evidence>
<evidence type="ECO:0000256" key="6">
    <source>
        <dbReference type="ARBA" id="ARBA00023136"/>
    </source>
</evidence>
<comment type="caution">
    <text evidence="10">The sequence shown here is derived from an EMBL/GenBank/DDBJ whole genome shotgun (WGS) entry which is preliminary data.</text>
</comment>
<evidence type="ECO:0000256" key="2">
    <source>
        <dbReference type="ARBA" id="ARBA00007282"/>
    </source>
</evidence>